<dbReference type="Proteomes" id="UP000283383">
    <property type="component" value="Unassembled WGS sequence"/>
</dbReference>
<feature type="compositionally biased region" description="Basic and acidic residues" evidence="1">
    <location>
        <begin position="333"/>
        <end position="343"/>
    </location>
</feature>
<dbReference type="EMBL" id="MCBQ01018930">
    <property type="protein sequence ID" value="RKF57316.1"/>
    <property type="molecule type" value="Genomic_DNA"/>
</dbReference>
<gene>
    <name evidence="2" type="ORF">GcM3_189018</name>
</gene>
<dbReference type="AlphaFoldDB" id="A0A420HIL4"/>
<sequence>GSLLHEYFVHDFQNFNETIFRKVPDLKPLRDYLRSRDVFVEKRRGIRMAAALKKTCASNYTPLPNGELIEVLPQFKRQLTTSNSHPQPAFPQPYQRQNEDRVTAALINLSKICKDNQRYGGSPDEFFEDKFAIFTENCNTVGLPAMLHHEAFRIMLEDAALQHFKTNVNKNNMFIPSVSTLATEIKQFFEGKERESMLRSQWNETSLFSILAEHPESHKDVDKALTLLVQRLCHLQQGLSASYRSEEIFYGKLIDSCKGHPATNIAFSTTPRGDTSIDFINRAKANISTWKASQGMTNNPQYQQYFEPKTEQEDSFYTDRRFQVSFNRGRRGPQSDHQRRNLEIQRGNYNRTRRACYVCRKESCWSTRHTEEERQQARKRLKDIYHRQNPT</sequence>
<name>A0A420HIL4_9PEZI</name>
<proteinExistence type="predicted"/>
<evidence type="ECO:0000313" key="3">
    <source>
        <dbReference type="Proteomes" id="UP000283383"/>
    </source>
</evidence>
<organism evidence="2 3">
    <name type="scientific">Golovinomyces cichoracearum</name>
    <dbReference type="NCBI Taxonomy" id="62708"/>
    <lineage>
        <taxon>Eukaryota</taxon>
        <taxon>Fungi</taxon>
        <taxon>Dikarya</taxon>
        <taxon>Ascomycota</taxon>
        <taxon>Pezizomycotina</taxon>
        <taxon>Leotiomycetes</taxon>
        <taxon>Erysiphales</taxon>
        <taxon>Erysiphaceae</taxon>
        <taxon>Golovinomyces</taxon>
    </lineage>
</organism>
<comment type="caution">
    <text evidence="2">The sequence shown here is derived from an EMBL/GenBank/DDBJ whole genome shotgun (WGS) entry which is preliminary data.</text>
</comment>
<evidence type="ECO:0000256" key="1">
    <source>
        <dbReference type="SAM" id="MobiDB-lite"/>
    </source>
</evidence>
<protein>
    <submittedName>
        <fullName evidence="2">Putative glycosyl</fullName>
    </submittedName>
</protein>
<evidence type="ECO:0000313" key="2">
    <source>
        <dbReference type="EMBL" id="RKF57316.1"/>
    </source>
</evidence>
<feature type="non-terminal residue" evidence="2">
    <location>
        <position position="1"/>
    </location>
</feature>
<feature type="region of interest" description="Disordered" evidence="1">
    <location>
        <begin position="327"/>
        <end position="346"/>
    </location>
</feature>
<reference evidence="2 3" key="1">
    <citation type="journal article" date="2018" name="BMC Genomics">
        <title>Comparative genome analyses reveal sequence features reflecting distinct modes of host-adaptation between dicot and monocot powdery mildew.</title>
        <authorList>
            <person name="Wu Y."/>
            <person name="Ma X."/>
            <person name="Pan Z."/>
            <person name="Kale S.D."/>
            <person name="Song Y."/>
            <person name="King H."/>
            <person name="Zhang Q."/>
            <person name="Presley C."/>
            <person name="Deng X."/>
            <person name="Wei C.I."/>
            <person name="Xiao S."/>
        </authorList>
    </citation>
    <scope>NUCLEOTIDE SEQUENCE [LARGE SCALE GENOMIC DNA]</scope>
    <source>
        <strain evidence="2">UMSG3</strain>
    </source>
</reference>
<accession>A0A420HIL4</accession>
<feature type="region of interest" description="Disordered" evidence="1">
    <location>
        <begin position="369"/>
        <end position="391"/>
    </location>
</feature>
<keyword evidence="3" id="KW-1185">Reference proteome</keyword>